<feature type="transmembrane region" description="Helical" evidence="7">
    <location>
        <begin position="20"/>
        <end position="39"/>
    </location>
</feature>
<name>A0ABY6ZFB4_9BACL</name>
<keyword evidence="11" id="KW-1185">Reference proteome</keyword>
<feature type="transmembrane region" description="Helical" evidence="7">
    <location>
        <begin position="248"/>
        <end position="268"/>
    </location>
</feature>
<sequence>MHVFLDLMWFFKTRKKHYTIGILLLISVSFIGLFPPRIIGRFVDHVQHHTLTAQFVWLSVVSIGLMAPAMYVLRYYWRVLLFGSAIELSTTLRLRLFQHLSKMSPTFYQKHRVGDLMAHATNDIQAVESTATDGILTLVDSISTGLLVIATMAVTIDWKLTIAALLPMPIMAYTTSRYGNILHRRFEVAQAAFSDLNDKVHESVNGVRAIKAFGQEDNDIASFSALSQDVVQKNMAVARIDALFDPTIQVIVGASFFLAFAVGAVFVVHHQLTLGDLTSFSIYLGQLIWPMLAFGFLFNIVERGRASHDRVQAILSIAPDIVDPPHALHHVESGDLTYQIQRFVYPGSHDAALLDVQFTLKPGQTLGVVGKTGSGKTTLLRLLLREFDVDDGDIFIGEHTIYGVTLDEVRRHIAYVPQDHFLFSASVADNIAFGRFGATRDEIESVAKLASVHDDILGFPQGYDTLVGERGVTLSGGQKQRISIARALLLDTDILMLDDCLSAVDARTEAAILAGIKSRGGRQTTLIATHRLSAVEHADLILVLQGGRISERGTHSELMAKRGWYATMYEHQQLEAMVEQGGAV</sequence>
<gene>
    <name evidence="10" type="ORF">NZD89_25405</name>
</gene>
<dbReference type="RefSeq" id="WP_268005444.1">
    <property type="nucleotide sequence ID" value="NZ_BSUT01000001.1"/>
</dbReference>
<dbReference type="PROSITE" id="PS00211">
    <property type="entry name" value="ABC_TRANSPORTER_1"/>
    <property type="match status" value="1"/>
</dbReference>
<evidence type="ECO:0000256" key="1">
    <source>
        <dbReference type="ARBA" id="ARBA00004651"/>
    </source>
</evidence>
<keyword evidence="5 7" id="KW-1133">Transmembrane helix</keyword>
<keyword evidence="2 7" id="KW-0812">Transmembrane</keyword>
<evidence type="ECO:0000313" key="11">
    <source>
        <dbReference type="Proteomes" id="UP001164761"/>
    </source>
</evidence>
<accession>A0ABY6ZFB4</accession>
<dbReference type="SMART" id="SM00382">
    <property type="entry name" value="AAA"/>
    <property type="match status" value="1"/>
</dbReference>
<protein>
    <submittedName>
        <fullName evidence="10">ABC transporter transmembrane domain-containing protein</fullName>
    </submittedName>
</protein>
<evidence type="ECO:0000313" key="10">
    <source>
        <dbReference type="EMBL" id="WAH41536.1"/>
    </source>
</evidence>
<dbReference type="PANTHER" id="PTHR24221">
    <property type="entry name" value="ATP-BINDING CASSETTE SUB-FAMILY B"/>
    <property type="match status" value="1"/>
</dbReference>
<organism evidence="10 11">
    <name type="scientific">Alicyclobacillus fastidiosus</name>
    <dbReference type="NCBI Taxonomy" id="392011"/>
    <lineage>
        <taxon>Bacteria</taxon>
        <taxon>Bacillati</taxon>
        <taxon>Bacillota</taxon>
        <taxon>Bacilli</taxon>
        <taxon>Bacillales</taxon>
        <taxon>Alicyclobacillaceae</taxon>
        <taxon>Alicyclobacillus</taxon>
    </lineage>
</organism>
<dbReference type="PANTHER" id="PTHR24221:SF300">
    <property type="entry name" value="MULTIDRUG RESISTANCE-LIKE ATP-BINDING PROTEIN MDLA"/>
    <property type="match status" value="1"/>
</dbReference>
<evidence type="ECO:0000256" key="3">
    <source>
        <dbReference type="ARBA" id="ARBA00022741"/>
    </source>
</evidence>
<dbReference type="PROSITE" id="PS50929">
    <property type="entry name" value="ABC_TM1F"/>
    <property type="match status" value="1"/>
</dbReference>
<evidence type="ECO:0000256" key="5">
    <source>
        <dbReference type="ARBA" id="ARBA00022989"/>
    </source>
</evidence>
<dbReference type="SUPFAM" id="SSF52540">
    <property type="entry name" value="P-loop containing nucleoside triphosphate hydrolases"/>
    <property type="match status" value="1"/>
</dbReference>
<evidence type="ECO:0000256" key="4">
    <source>
        <dbReference type="ARBA" id="ARBA00022840"/>
    </source>
</evidence>
<dbReference type="SUPFAM" id="SSF90123">
    <property type="entry name" value="ABC transporter transmembrane region"/>
    <property type="match status" value="1"/>
</dbReference>
<feature type="transmembrane region" description="Helical" evidence="7">
    <location>
        <begin position="51"/>
        <end position="69"/>
    </location>
</feature>
<dbReference type="InterPro" id="IPR036640">
    <property type="entry name" value="ABC1_TM_sf"/>
</dbReference>
<dbReference type="Gene3D" id="1.20.1560.10">
    <property type="entry name" value="ABC transporter type 1, transmembrane domain"/>
    <property type="match status" value="1"/>
</dbReference>
<proteinExistence type="predicted"/>
<dbReference type="CDD" id="cd18541">
    <property type="entry name" value="ABC_6TM_TmrB_like"/>
    <property type="match status" value="1"/>
</dbReference>
<reference evidence="10" key="1">
    <citation type="submission" date="2022-08" db="EMBL/GenBank/DDBJ databases">
        <title>Alicyclobacillus fastidiosus DSM 17978, complete genome.</title>
        <authorList>
            <person name="Wang Q."/>
            <person name="Cai R."/>
            <person name="Wang Z."/>
        </authorList>
    </citation>
    <scope>NUCLEOTIDE SEQUENCE</scope>
    <source>
        <strain evidence="10">DSM 17978</strain>
    </source>
</reference>
<dbReference type="EMBL" id="CP104067">
    <property type="protein sequence ID" value="WAH41536.1"/>
    <property type="molecule type" value="Genomic_DNA"/>
</dbReference>
<comment type="subcellular location">
    <subcellularLocation>
        <location evidence="1">Cell membrane</location>
        <topology evidence="1">Multi-pass membrane protein</topology>
    </subcellularLocation>
</comment>
<dbReference type="Proteomes" id="UP001164761">
    <property type="component" value="Chromosome"/>
</dbReference>
<feature type="domain" description="ABC transmembrane type-1" evidence="9">
    <location>
        <begin position="20"/>
        <end position="303"/>
    </location>
</feature>
<dbReference type="InterPro" id="IPR027417">
    <property type="entry name" value="P-loop_NTPase"/>
</dbReference>
<dbReference type="PROSITE" id="PS50893">
    <property type="entry name" value="ABC_TRANSPORTER_2"/>
    <property type="match status" value="1"/>
</dbReference>
<evidence type="ECO:0000256" key="2">
    <source>
        <dbReference type="ARBA" id="ARBA00022692"/>
    </source>
</evidence>
<dbReference type="Gene3D" id="3.40.50.300">
    <property type="entry name" value="P-loop containing nucleotide triphosphate hydrolases"/>
    <property type="match status" value="1"/>
</dbReference>
<dbReference type="InterPro" id="IPR003439">
    <property type="entry name" value="ABC_transporter-like_ATP-bd"/>
</dbReference>
<evidence type="ECO:0000259" key="8">
    <source>
        <dbReference type="PROSITE" id="PS50893"/>
    </source>
</evidence>
<dbReference type="InterPro" id="IPR039421">
    <property type="entry name" value="Type_1_exporter"/>
</dbReference>
<keyword evidence="4" id="KW-0067">ATP-binding</keyword>
<dbReference type="InterPro" id="IPR003593">
    <property type="entry name" value="AAA+_ATPase"/>
</dbReference>
<feature type="domain" description="ABC transporter" evidence="8">
    <location>
        <begin position="331"/>
        <end position="571"/>
    </location>
</feature>
<evidence type="ECO:0000259" key="9">
    <source>
        <dbReference type="PROSITE" id="PS50929"/>
    </source>
</evidence>
<evidence type="ECO:0000256" key="6">
    <source>
        <dbReference type="ARBA" id="ARBA00023136"/>
    </source>
</evidence>
<dbReference type="InterPro" id="IPR011527">
    <property type="entry name" value="ABC1_TM_dom"/>
</dbReference>
<feature type="transmembrane region" description="Helical" evidence="7">
    <location>
        <begin position="280"/>
        <end position="301"/>
    </location>
</feature>
<dbReference type="InterPro" id="IPR017871">
    <property type="entry name" value="ABC_transporter-like_CS"/>
</dbReference>
<dbReference type="Pfam" id="PF00664">
    <property type="entry name" value="ABC_membrane"/>
    <property type="match status" value="1"/>
</dbReference>
<keyword evidence="3" id="KW-0547">Nucleotide-binding</keyword>
<evidence type="ECO:0000256" key="7">
    <source>
        <dbReference type="SAM" id="Phobius"/>
    </source>
</evidence>
<keyword evidence="6 7" id="KW-0472">Membrane</keyword>
<dbReference type="Pfam" id="PF00005">
    <property type="entry name" value="ABC_tran"/>
    <property type="match status" value="1"/>
</dbReference>